<evidence type="ECO:0008006" key="8">
    <source>
        <dbReference type="Google" id="ProtNLM"/>
    </source>
</evidence>
<evidence type="ECO:0000313" key="7">
    <source>
        <dbReference type="Proteomes" id="UP000095767"/>
    </source>
</evidence>
<dbReference type="EMBL" id="LWDX02014174">
    <property type="protein sequence ID" value="OEL34807.1"/>
    <property type="molecule type" value="Genomic_DNA"/>
</dbReference>
<dbReference type="GO" id="GO:0016020">
    <property type="term" value="C:membrane"/>
    <property type="evidence" value="ECO:0007669"/>
    <property type="project" value="UniProtKB-SubCell"/>
</dbReference>
<proteinExistence type="predicted"/>
<name>A0A1E5WBP1_9POAL</name>
<comment type="caution">
    <text evidence="6">The sequence shown here is derived from an EMBL/GenBank/DDBJ whole genome shotgun (WGS) entry which is preliminary data.</text>
</comment>
<dbReference type="Gene3D" id="1.10.510.10">
    <property type="entry name" value="Transferase(Phosphotransferase) domain 1"/>
    <property type="match status" value="1"/>
</dbReference>
<protein>
    <recommendedName>
        <fullName evidence="8">Serine-threonine/tyrosine-protein kinase catalytic domain-containing protein</fullName>
    </recommendedName>
</protein>
<keyword evidence="3" id="KW-0732">Signal</keyword>
<evidence type="ECO:0000256" key="3">
    <source>
        <dbReference type="ARBA" id="ARBA00022729"/>
    </source>
</evidence>
<dbReference type="PANTHER" id="PTHR47974:SF9">
    <property type="entry name" value="RECEPTOR-LIKE SERINE_THREONINE-PROTEIN KINASE"/>
    <property type="match status" value="1"/>
</dbReference>
<sequence>LGEDIDMVQVERALQVSFWCIQEQPTQRPSMGKVVQMLEGSWTSRGRRRPSRRTAS</sequence>
<evidence type="ECO:0000256" key="4">
    <source>
        <dbReference type="ARBA" id="ARBA00022989"/>
    </source>
</evidence>
<evidence type="ECO:0000256" key="5">
    <source>
        <dbReference type="ARBA" id="ARBA00023136"/>
    </source>
</evidence>
<reference evidence="6 7" key="1">
    <citation type="submission" date="2016-09" db="EMBL/GenBank/DDBJ databases">
        <title>The draft genome of Dichanthelium oligosanthes: A C3 panicoid grass species.</title>
        <authorList>
            <person name="Studer A.J."/>
            <person name="Schnable J.C."/>
            <person name="Brutnell T.P."/>
        </authorList>
    </citation>
    <scope>NUCLEOTIDE SEQUENCE [LARGE SCALE GENOMIC DNA]</scope>
    <source>
        <strain evidence="7">cv. Kellogg 1175</strain>
        <tissue evidence="6">Leaf</tissue>
    </source>
</reference>
<evidence type="ECO:0000313" key="6">
    <source>
        <dbReference type="EMBL" id="OEL34807.1"/>
    </source>
</evidence>
<dbReference type="OrthoDB" id="5857966at2759"/>
<evidence type="ECO:0000256" key="1">
    <source>
        <dbReference type="ARBA" id="ARBA00004167"/>
    </source>
</evidence>
<keyword evidence="2" id="KW-0812">Transmembrane</keyword>
<dbReference type="PANTHER" id="PTHR47974">
    <property type="entry name" value="OS07G0415500 PROTEIN"/>
    <property type="match status" value="1"/>
</dbReference>
<evidence type="ECO:0000256" key="2">
    <source>
        <dbReference type="ARBA" id="ARBA00022692"/>
    </source>
</evidence>
<dbReference type="Proteomes" id="UP000095767">
    <property type="component" value="Unassembled WGS sequence"/>
</dbReference>
<dbReference type="AlphaFoldDB" id="A0A1E5WBP1"/>
<feature type="non-terminal residue" evidence="6">
    <location>
        <position position="1"/>
    </location>
</feature>
<keyword evidence="5" id="KW-0472">Membrane</keyword>
<organism evidence="6 7">
    <name type="scientific">Dichanthelium oligosanthes</name>
    <dbReference type="NCBI Taxonomy" id="888268"/>
    <lineage>
        <taxon>Eukaryota</taxon>
        <taxon>Viridiplantae</taxon>
        <taxon>Streptophyta</taxon>
        <taxon>Embryophyta</taxon>
        <taxon>Tracheophyta</taxon>
        <taxon>Spermatophyta</taxon>
        <taxon>Magnoliopsida</taxon>
        <taxon>Liliopsida</taxon>
        <taxon>Poales</taxon>
        <taxon>Poaceae</taxon>
        <taxon>PACMAD clade</taxon>
        <taxon>Panicoideae</taxon>
        <taxon>Panicodae</taxon>
        <taxon>Paniceae</taxon>
        <taxon>Dichantheliinae</taxon>
        <taxon>Dichanthelium</taxon>
    </lineage>
</organism>
<dbReference type="STRING" id="888268.A0A1E5WBP1"/>
<comment type="subcellular location">
    <subcellularLocation>
        <location evidence="1">Membrane</location>
        <topology evidence="1">Single-pass membrane protein</topology>
    </subcellularLocation>
</comment>
<keyword evidence="4" id="KW-1133">Transmembrane helix</keyword>
<gene>
    <name evidence="6" type="ORF">BAE44_0004174</name>
</gene>
<accession>A0A1E5WBP1</accession>
<keyword evidence="7" id="KW-1185">Reference proteome</keyword>